<comment type="similarity">
    <text evidence="1 2">Belongs to the glycosyl hydrolase 31 family.</text>
</comment>
<evidence type="ECO:0000259" key="5">
    <source>
        <dbReference type="Pfam" id="PF13802"/>
    </source>
</evidence>
<organism evidence="7 8">
    <name type="scientific">Paenibacillus ginsengarvi</name>
    <dbReference type="NCBI Taxonomy" id="400777"/>
    <lineage>
        <taxon>Bacteria</taxon>
        <taxon>Bacillati</taxon>
        <taxon>Bacillota</taxon>
        <taxon>Bacilli</taxon>
        <taxon>Bacillales</taxon>
        <taxon>Paenibacillaceae</taxon>
        <taxon>Paenibacillus</taxon>
    </lineage>
</organism>
<dbReference type="CDD" id="cd06593">
    <property type="entry name" value="GH31_xylosidase_YicI"/>
    <property type="match status" value="1"/>
</dbReference>
<dbReference type="SUPFAM" id="SSF51445">
    <property type="entry name" value="(Trans)glycosidases"/>
    <property type="match status" value="1"/>
</dbReference>
<sequence length="771" mass="87495">MSSFETESLNQSIDIIREFKKTDNTFFLGARVDRIDPSGRSGLLRWKRFAKKPRFAFNQGDFRFEPTRPWTFPNEYAEEPALPFELSFVSPRTVRLRVKTRPGVLDSRSSVMLDGELPGDEHESWSRSASGDAGEGGETAGPIVWSSPFGSVTIERDPLRFVFRDGQGRKLTGTYHYSDTTCLVNSEPTPFSFVRSTSDMRQALAASFCLSPGEKLYGCGESFTRLDKRGQKIDLWVKDAHGVQTSQMYKPVPLLLSSRGYGMFVHSSAPMTFDMGCSYDEANVLYCADETLDLFFFFGQPKDILSEYTALTGRSPVPPLWSFGLWMSRITYKSEREVRETAGLLRQHRIPCDVLHLDTGWFEKDWQCDYTFSPSRFNDAQTMIADLHRQGFRTSLWQLPYFTPSNELFAEIIDRGLAIRDADGELPTEDAILDFSNPETVRWYQQKLAGLLKLGVGAFKVDFGEAAPRGGQYHSGKSGFYEHNLYPLRYNQAAADITRQTTGEAIIWARSAWAGSQRYPLHWGGDAEISDSAMAASLRGGLSLGLSGFTYWSHDIGGFTRQSPEALYRRWLPFGLLVSHSRCHGAPPKEPWEYGDGFVESFREAAELRYKLMPYIYTQAWLSSKTGHPMIRTLFFEFPDDQTSWTIEDAYLFGSDLLVAPLLEEGSARDVYLPPGRWIDYQSGLHYEGRRWQTIEAGNVPVVLLVRDGAIIPHAALAQHTGDINWDDIQYRRFASVPERTGECGGYYYHPLEQRLYELRDGKDGVYKTGR</sequence>
<dbReference type="RefSeq" id="WP_120750054.1">
    <property type="nucleotide sequence ID" value="NZ_RBAH01000022.1"/>
</dbReference>
<dbReference type="Pfam" id="PF01055">
    <property type="entry name" value="Glyco_hydro_31_2nd"/>
    <property type="match status" value="1"/>
</dbReference>
<proteinExistence type="inferred from homology"/>
<gene>
    <name evidence="7" type="ORF">D7M11_25295</name>
</gene>
<evidence type="ECO:0000256" key="2">
    <source>
        <dbReference type="RuleBase" id="RU361185"/>
    </source>
</evidence>
<evidence type="ECO:0000313" key="8">
    <source>
        <dbReference type="Proteomes" id="UP000282311"/>
    </source>
</evidence>
<feature type="domain" description="Glycoside hydrolase family 31 N-terminal" evidence="5">
    <location>
        <begin position="83"/>
        <end position="274"/>
    </location>
</feature>
<dbReference type="Gene3D" id="2.60.40.1180">
    <property type="entry name" value="Golgi alpha-mannosidase II"/>
    <property type="match status" value="1"/>
</dbReference>
<dbReference type="Proteomes" id="UP000282311">
    <property type="component" value="Unassembled WGS sequence"/>
</dbReference>
<keyword evidence="2" id="KW-0326">Glycosidase</keyword>
<evidence type="ECO:0000313" key="7">
    <source>
        <dbReference type="EMBL" id="RKN75824.1"/>
    </source>
</evidence>
<evidence type="ECO:0000259" key="4">
    <source>
        <dbReference type="Pfam" id="PF01055"/>
    </source>
</evidence>
<feature type="domain" description="Glycosyl hydrolase family 31 C-terminal" evidence="6">
    <location>
        <begin position="627"/>
        <end position="712"/>
    </location>
</feature>
<dbReference type="InterPro" id="IPR013780">
    <property type="entry name" value="Glyco_hydro_b"/>
</dbReference>
<dbReference type="InterPro" id="IPR048395">
    <property type="entry name" value="Glyco_hydro_31_C"/>
</dbReference>
<evidence type="ECO:0000256" key="3">
    <source>
        <dbReference type="SAM" id="MobiDB-lite"/>
    </source>
</evidence>
<dbReference type="CDD" id="cd14752">
    <property type="entry name" value="GH31_N"/>
    <property type="match status" value="1"/>
</dbReference>
<dbReference type="Gene3D" id="3.20.20.80">
    <property type="entry name" value="Glycosidases"/>
    <property type="match status" value="1"/>
</dbReference>
<name>A0A3B0BU58_9BACL</name>
<dbReference type="SUPFAM" id="SSF74650">
    <property type="entry name" value="Galactose mutarotase-like"/>
    <property type="match status" value="1"/>
</dbReference>
<dbReference type="GO" id="GO:0005975">
    <property type="term" value="P:carbohydrate metabolic process"/>
    <property type="evidence" value="ECO:0007669"/>
    <property type="project" value="InterPro"/>
</dbReference>
<dbReference type="OrthoDB" id="176168at2"/>
<dbReference type="Pfam" id="PF21365">
    <property type="entry name" value="Glyco_hydro_31_3rd"/>
    <property type="match status" value="1"/>
</dbReference>
<dbReference type="InterPro" id="IPR000322">
    <property type="entry name" value="Glyco_hydro_31_TIM"/>
</dbReference>
<feature type="region of interest" description="Disordered" evidence="3">
    <location>
        <begin position="110"/>
        <end position="140"/>
    </location>
</feature>
<keyword evidence="2 7" id="KW-0378">Hydrolase</keyword>
<dbReference type="GO" id="GO:0004553">
    <property type="term" value="F:hydrolase activity, hydrolyzing O-glycosyl compounds"/>
    <property type="evidence" value="ECO:0007669"/>
    <property type="project" value="InterPro"/>
</dbReference>
<dbReference type="Pfam" id="PF13802">
    <property type="entry name" value="Gal_mutarotas_2"/>
    <property type="match status" value="1"/>
</dbReference>
<reference evidence="7 8" key="1">
    <citation type="journal article" date="2007" name="Int. J. Syst. Evol. Microbiol.">
        <title>Paenibacillus ginsengarvi sp. nov., isolated from soil from ginseng cultivation.</title>
        <authorList>
            <person name="Yoon M.H."/>
            <person name="Ten L.N."/>
            <person name="Im W.T."/>
        </authorList>
    </citation>
    <scope>NUCLEOTIDE SEQUENCE [LARGE SCALE GENOMIC DNA]</scope>
    <source>
        <strain evidence="7 8">KCTC 13059</strain>
    </source>
</reference>
<dbReference type="AlphaFoldDB" id="A0A3B0BU58"/>
<dbReference type="InterPro" id="IPR011013">
    <property type="entry name" value="Gal_mutarotase_sf_dom"/>
</dbReference>
<dbReference type="SUPFAM" id="SSF51011">
    <property type="entry name" value="Glycosyl hydrolase domain"/>
    <property type="match status" value="1"/>
</dbReference>
<dbReference type="InterPro" id="IPR017853">
    <property type="entry name" value="GH"/>
</dbReference>
<feature type="domain" description="Glycoside hydrolase family 31 TIM barrel" evidence="4">
    <location>
        <begin position="316"/>
        <end position="619"/>
    </location>
</feature>
<evidence type="ECO:0000259" key="6">
    <source>
        <dbReference type="Pfam" id="PF21365"/>
    </source>
</evidence>
<protein>
    <submittedName>
        <fullName evidence="7">Glycoside hydrolase family 31 protein</fullName>
    </submittedName>
</protein>
<accession>A0A3B0BU58</accession>
<dbReference type="EMBL" id="RBAH01000022">
    <property type="protein sequence ID" value="RKN75824.1"/>
    <property type="molecule type" value="Genomic_DNA"/>
</dbReference>
<dbReference type="InterPro" id="IPR025887">
    <property type="entry name" value="Glyco_hydro_31_N_dom"/>
</dbReference>
<keyword evidence="8" id="KW-1185">Reference proteome</keyword>
<dbReference type="Gene3D" id="2.60.40.1760">
    <property type="entry name" value="glycosyl hydrolase (family 31)"/>
    <property type="match status" value="1"/>
</dbReference>
<comment type="caution">
    <text evidence="7">The sequence shown here is derived from an EMBL/GenBank/DDBJ whole genome shotgun (WGS) entry which is preliminary data.</text>
</comment>
<dbReference type="PANTHER" id="PTHR22762">
    <property type="entry name" value="ALPHA-GLUCOSIDASE"/>
    <property type="match status" value="1"/>
</dbReference>
<dbReference type="PANTHER" id="PTHR22762:SF144">
    <property type="entry name" value="ALPHA-XYLOSIDASE"/>
    <property type="match status" value="1"/>
</dbReference>
<evidence type="ECO:0000256" key="1">
    <source>
        <dbReference type="ARBA" id="ARBA00007806"/>
    </source>
</evidence>
<dbReference type="GO" id="GO:0030246">
    <property type="term" value="F:carbohydrate binding"/>
    <property type="evidence" value="ECO:0007669"/>
    <property type="project" value="InterPro"/>
</dbReference>